<feature type="transmembrane region" description="Helical" evidence="9">
    <location>
        <begin position="194"/>
        <end position="216"/>
    </location>
</feature>
<sequence length="222" mass="25079">MRRLDGLPGATATYTNEIDLRAYRVGFPLGQTLNGKTIINNHVTFNILYTPLPDDSDRIHVVGFEVYPDSGANGECKHAKVDYEKQEVTEKRMDVTFTYSVRWTESTVVTHAKRWDTYIIPPDPKLHVYALINSTVVVLSLIGTITIIWFKTLCKDAPVHGDESELKVHDDFDDIIGWRLIQRDVFRRPMYGGLLAPVLGTGVQLLTAFTSTVGMFTHYTNS</sequence>
<comment type="caution">
    <text evidence="10">The sequence shown here is derived from an EMBL/GenBank/DDBJ whole genome shotgun (WGS) entry which is preliminary data.</text>
</comment>
<keyword evidence="11" id="KW-1185">Reference proteome</keyword>
<comment type="caution">
    <text evidence="9">Lacks conserved residue(s) required for the propagation of feature annotation.</text>
</comment>
<evidence type="ECO:0000256" key="6">
    <source>
        <dbReference type="ARBA" id="ARBA00022989"/>
    </source>
</evidence>
<evidence type="ECO:0000256" key="9">
    <source>
        <dbReference type="RuleBase" id="RU363079"/>
    </source>
</evidence>
<dbReference type="EMBL" id="JABAYA010000150">
    <property type="protein sequence ID" value="KAF7723485.1"/>
    <property type="molecule type" value="Genomic_DNA"/>
</dbReference>
<comment type="similarity">
    <text evidence="3 9">Belongs to the nonaspanin (TM9SF) (TC 9.A.2) family.</text>
</comment>
<feature type="transmembrane region" description="Helical" evidence="9">
    <location>
        <begin position="128"/>
        <end position="150"/>
    </location>
</feature>
<keyword evidence="4 9" id="KW-0812">Transmembrane</keyword>
<evidence type="ECO:0000313" key="11">
    <source>
        <dbReference type="Proteomes" id="UP000605846"/>
    </source>
</evidence>
<dbReference type="GO" id="GO:0016020">
    <property type="term" value="C:membrane"/>
    <property type="evidence" value="ECO:0007669"/>
    <property type="project" value="UniProtKB-SubCell"/>
</dbReference>
<dbReference type="AlphaFoldDB" id="A0A8H7BIX8"/>
<evidence type="ECO:0000256" key="1">
    <source>
        <dbReference type="ARBA" id="ARBA00004141"/>
    </source>
</evidence>
<keyword evidence="5" id="KW-0732">Signal</keyword>
<dbReference type="Proteomes" id="UP000605846">
    <property type="component" value="Unassembled WGS sequence"/>
</dbReference>
<evidence type="ECO:0000256" key="3">
    <source>
        <dbReference type="ARBA" id="ARBA00005227"/>
    </source>
</evidence>
<protein>
    <recommendedName>
        <fullName evidence="9">Transmembrane 9 superfamily member</fullName>
    </recommendedName>
</protein>
<keyword evidence="8 9" id="KW-0472">Membrane</keyword>
<dbReference type="Pfam" id="PF02990">
    <property type="entry name" value="EMP70"/>
    <property type="match status" value="1"/>
</dbReference>
<comment type="subcellular location">
    <subcellularLocation>
        <location evidence="2">Golgi apparatus</location>
    </subcellularLocation>
    <subcellularLocation>
        <location evidence="1">Membrane</location>
        <topology evidence="1">Multi-pass membrane protein</topology>
    </subcellularLocation>
</comment>
<dbReference type="GO" id="GO:0072657">
    <property type="term" value="P:protein localization to membrane"/>
    <property type="evidence" value="ECO:0007669"/>
    <property type="project" value="TreeGrafter"/>
</dbReference>
<keyword evidence="7" id="KW-0333">Golgi apparatus</keyword>
<accession>A0A8H7BIX8</accession>
<proteinExistence type="inferred from homology"/>
<gene>
    <name evidence="10" type="ORF">EC973_001996</name>
</gene>
<dbReference type="OrthoDB" id="1666796at2759"/>
<evidence type="ECO:0000256" key="4">
    <source>
        <dbReference type="ARBA" id="ARBA00022692"/>
    </source>
</evidence>
<dbReference type="GO" id="GO:0005794">
    <property type="term" value="C:Golgi apparatus"/>
    <property type="evidence" value="ECO:0007669"/>
    <property type="project" value="UniProtKB-SubCell"/>
</dbReference>
<name>A0A8H7BIX8_9FUNG</name>
<keyword evidence="6 9" id="KW-1133">Transmembrane helix</keyword>
<reference evidence="10" key="1">
    <citation type="submission" date="2020-01" db="EMBL/GenBank/DDBJ databases">
        <title>Genome Sequencing of Three Apophysomyces-Like Fungal Strains Confirms a Novel Fungal Genus in the Mucoromycota with divergent Burkholderia-like Endosymbiotic Bacteria.</title>
        <authorList>
            <person name="Stajich J.E."/>
            <person name="Macias A.M."/>
            <person name="Carter-House D."/>
            <person name="Lovett B."/>
            <person name="Kasson L.R."/>
            <person name="Berry K."/>
            <person name="Grigoriev I."/>
            <person name="Chang Y."/>
            <person name="Spatafora J."/>
            <person name="Kasson M.T."/>
        </authorList>
    </citation>
    <scope>NUCLEOTIDE SEQUENCE</scope>
    <source>
        <strain evidence="10">NRRL A-21654</strain>
    </source>
</reference>
<dbReference type="PANTHER" id="PTHR10766:SF55">
    <property type="entry name" value="TRANSMEMBRANE 9 SUPERFAMILY MEMBER 4"/>
    <property type="match status" value="1"/>
</dbReference>
<organism evidence="10 11">
    <name type="scientific">Apophysomyces ossiformis</name>
    <dbReference type="NCBI Taxonomy" id="679940"/>
    <lineage>
        <taxon>Eukaryota</taxon>
        <taxon>Fungi</taxon>
        <taxon>Fungi incertae sedis</taxon>
        <taxon>Mucoromycota</taxon>
        <taxon>Mucoromycotina</taxon>
        <taxon>Mucoromycetes</taxon>
        <taxon>Mucorales</taxon>
        <taxon>Mucorineae</taxon>
        <taxon>Mucoraceae</taxon>
        <taxon>Apophysomyces</taxon>
    </lineage>
</organism>
<evidence type="ECO:0000256" key="8">
    <source>
        <dbReference type="ARBA" id="ARBA00023136"/>
    </source>
</evidence>
<evidence type="ECO:0000256" key="5">
    <source>
        <dbReference type="ARBA" id="ARBA00022729"/>
    </source>
</evidence>
<evidence type="ECO:0000256" key="2">
    <source>
        <dbReference type="ARBA" id="ARBA00004555"/>
    </source>
</evidence>
<evidence type="ECO:0000256" key="7">
    <source>
        <dbReference type="ARBA" id="ARBA00023034"/>
    </source>
</evidence>
<dbReference type="PANTHER" id="PTHR10766">
    <property type="entry name" value="TRANSMEMBRANE 9 SUPERFAMILY PROTEIN"/>
    <property type="match status" value="1"/>
</dbReference>
<dbReference type="InterPro" id="IPR004240">
    <property type="entry name" value="EMP70"/>
</dbReference>
<evidence type="ECO:0000313" key="10">
    <source>
        <dbReference type="EMBL" id="KAF7723485.1"/>
    </source>
</evidence>